<dbReference type="AlphaFoldDB" id="A0AAV6HKR5"/>
<proteinExistence type="predicted"/>
<gene>
    <name evidence="2" type="ORF">AALO_G00010490</name>
</gene>
<comment type="caution">
    <text evidence="2">The sequence shown here is derived from an EMBL/GenBank/DDBJ whole genome shotgun (WGS) entry which is preliminary data.</text>
</comment>
<evidence type="ECO:0000256" key="1">
    <source>
        <dbReference type="SAM" id="SignalP"/>
    </source>
</evidence>
<evidence type="ECO:0008006" key="4">
    <source>
        <dbReference type="Google" id="ProtNLM"/>
    </source>
</evidence>
<accession>A0AAV6HKR5</accession>
<keyword evidence="3" id="KW-1185">Reference proteome</keyword>
<dbReference type="EMBL" id="JADWDJ010000001">
    <property type="protein sequence ID" value="KAG5286057.1"/>
    <property type="molecule type" value="Genomic_DNA"/>
</dbReference>
<dbReference type="Proteomes" id="UP000823561">
    <property type="component" value="Chromosome 1"/>
</dbReference>
<feature type="signal peptide" evidence="1">
    <location>
        <begin position="1"/>
        <end position="23"/>
    </location>
</feature>
<protein>
    <recommendedName>
        <fullName evidence="4">Secreted protein</fullName>
    </recommendedName>
</protein>
<sequence length="84" mass="9483">MVSTHHLMVRHVLCGLFTLLIQCNRTRLLSRKSLRSGKQEAFPLIHGDVNHSQSPPYCLLAGIHCKPIDLLDHLSLNQNTMLTV</sequence>
<keyword evidence="1" id="KW-0732">Signal</keyword>
<name>A0AAV6HKR5_9TELE</name>
<organism evidence="2 3">
    <name type="scientific">Alosa alosa</name>
    <name type="common">allis shad</name>
    <dbReference type="NCBI Taxonomy" id="278164"/>
    <lineage>
        <taxon>Eukaryota</taxon>
        <taxon>Metazoa</taxon>
        <taxon>Chordata</taxon>
        <taxon>Craniata</taxon>
        <taxon>Vertebrata</taxon>
        <taxon>Euteleostomi</taxon>
        <taxon>Actinopterygii</taxon>
        <taxon>Neopterygii</taxon>
        <taxon>Teleostei</taxon>
        <taxon>Clupei</taxon>
        <taxon>Clupeiformes</taxon>
        <taxon>Clupeoidei</taxon>
        <taxon>Clupeidae</taxon>
        <taxon>Alosa</taxon>
    </lineage>
</organism>
<evidence type="ECO:0000313" key="3">
    <source>
        <dbReference type="Proteomes" id="UP000823561"/>
    </source>
</evidence>
<reference evidence="2 3" key="1">
    <citation type="submission" date="2020-10" db="EMBL/GenBank/DDBJ databases">
        <title>Chromosome-scale genome assembly of the Allis shad, Alosa alosa.</title>
        <authorList>
            <person name="Margot Z."/>
            <person name="Christophe K."/>
            <person name="Cabau C."/>
            <person name="Louis A."/>
            <person name="Berthelot C."/>
            <person name="Parey E."/>
            <person name="Roest Crollius H."/>
            <person name="Montfort J."/>
            <person name="Robinson-Rechavi M."/>
            <person name="Bucao C."/>
            <person name="Bouchez O."/>
            <person name="Gislard M."/>
            <person name="Lluch J."/>
            <person name="Milhes M."/>
            <person name="Lampietro C."/>
            <person name="Lopez Roques C."/>
            <person name="Donnadieu C."/>
            <person name="Braasch I."/>
            <person name="Desvignes T."/>
            <person name="Postlethwait J."/>
            <person name="Bobe J."/>
            <person name="Guiguen Y."/>
        </authorList>
    </citation>
    <scope>NUCLEOTIDE SEQUENCE [LARGE SCALE GENOMIC DNA]</scope>
    <source>
        <strain evidence="2">M-15738</strain>
        <tissue evidence="2">Blood</tissue>
    </source>
</reference>
<feature type="chain" id="PRO_5043921793" description="Secreted protein" evidence="1">
    <location>
        <begin position="24"/>
        <end position="84"/>
    </location>
</feature>
<evidence type="ECO:0000313" key="2">
    <source>
        <dbReference type="EMBL" id="KAG5286057.1"/>
    </source>
</evidence>